<evidence type="ECO:0000313" key="5">
    <source>
        <dbReference type="EMBL" id="ART59099.1"/>
    </source>
</evidence>
<dbReference type="SMART" id="SM00487">
    <property type="entry name" value="DEXDc"/>
    <property type="match status" value="1"/>
</dbReference>
<dbReference type="InterPro" id="IPR038718">
    <property type="entry name" value="SNF2-like_sf"/>
</dbReference>
<dbReference type="Gene3D" id="3.40.50.300">
    <property type="entry name" value="P-loop containing nucleotide triphosphate hydrolases"/>
    <property type="match status" value="1"/>
</dbReference>
<dbReference type="InterPro" id="IPR027417">
    <property type="entry name" value="P-loop_NTPase"/>
</dbReference>
<dbReference type="PANTHER" id="PTHR10799">
    <property type="entry name" value="SNF2/RAD54 HELICASE FAMILY"/>
    <property type="match status" value="1"/>
</dbReference>
<dbReference type="CDD" id="cd18793">
    <property type="entry name" value="SF2_C_SNF"/>
    <property type="match status" value="1"/>
</dbReference>
<dbReference type="PROSITE" id="PS51192">
    <property type="entry name" value="HELICASE_ATP_BIND_1"/>
    <property type="match status" value="1"/>
</dbReference>
<dbReference type="Pfam" id="PF00271">
    <property type="entry name" value="Helicase_C"/>
    <property type="match status" value="1"/>
</dbReference>
<sequence length="972" mass="106121">MATAGNNAPSSSRPHAAAREKAVAMWLQALRSHADAATLKALAPLSGSEAARVMALLREEMPQAAAPDPESAPTDPPGLLVHGQFCPRITLMTLGRGDGLLGLAPQGKLGPRGDSVTLVQIDWTYRTDDGATWQTPAPTSILNARPAAVQDLFDTGGPVVRMQRNLAAESDAMDRVWDLGLIPVDATKLQWRHRAAAATLGPVWTLAQEAHFGDFWADQIPKLRAEGWGVVVQPGFAHESVPVLRWKLLIAPDTGELMGKEVDGPLAPRERPVQKLQLPEREGAWLLSLGIEIDGETLDLAPLLADLLRRDARWLNARQMAAIDDITIISLRAPGGKRIDAPAGPLKAIVGAMVDLLTDPLRNAGKQLKDGDPLRLGAWEARRIEALRAALVQAHRVGTVNCWNNDWQLQGDAGLAQLARRLRTIGTPQPVAAPQGLQVQLRPYQLEGLAWLQYLRAQGLGGILADDMGLGKTAQALAHVLAEKEAGRLKRPALVVLPTSLLFNWQAEAARMAPGLRVLALHGASRGQRYRQIADHDLVLTTYPLLWRDVETLAAQPFHLLILDEAQMVKNAGSRSARALRKLQAPHLLCLTGTPLENHLGELWAQFDFLMPGFLGDVRSFNARWRKPIEENGETLRAHLLSQRVRPFILRRRKQDVATELPARTEVIQRVQLQGKQRELYEAVRATADKQVRRALERQSFEGAQITILDALLKLRQVCCDPRLVKGIKQGPHAPPLRGSLPPEGDAFLPWGGPAAKRTAHTMESAKLELLADLLPALVDEGRRVLVFSQFTEMLTLAAELLDALALPYLTLTGQTPPRQRGAVVRQFQAQDEASAPILLVSLKAGGLGLNLTAADTVIHLDPWWNPAVEEQATARAHRIGQDQPVFVYKLVVEGSIEERMLELQARKAALAQGVLGHDAEGAIKFSEADLHALLAPLSEPANNPLGIPDEDALRWGGTGQRRPRPLQPTEV</sequence>
<dbReference type="PROSITE" id="PS51194">
    <property type="entry name" value="HELICASE_CTER"/>
    <property type="match status" value="1"/>
</dbReference>
<dbReference type="InterPro" id="IPR001650">
    <property type="entry name" value="Helicase_C-like"/>
</dbReference>
<dbReference type="OrthoDB" id="9760715at2"/>
<dbReference type="InterPro" id="IPR014001">
    <property type="entry name" value="Helicase_ATP-bd"/>
</dbReference>
<evidence type="ECO:0000313" key="6">
    <source>
        <dbReference type="Proteomes" id="UP000194440"/>
    </source>
</evidence>
<dbReference type="InterPro" id="IPR049730">
    <property type="entry name" value="SNF2/RAD54-like_C"/>
</dbReference>
<keyword evidence="5" id="KW-0547">Nucleotide-binding</keyword>
<organism evidence="5 6">
    <name type="scientific">Acidovorax carolinensis</name>
    <dbReference type="NCBI Taxonomy" id="553814"/>
    <lineage>
        <taxon>Bacteria</taxon>
        <taxon>Pseudomonadati</taxon>
        <taxon>Pseudomonadota</taxon>
        <taxon>Betaproteobacteria</taxon>
        <taxon>Burkholderiales</taxon>
        <taxon>Comamonadaceae</taxon>
        <taxon>Acidovorax</taxon>
    </lineage>
</organism>
<dbReference type="AlphaFoldDB" id="A0A240UDH8"/>
<dbReference type="GO" id="GO:0005524">
    <property type="term" value="F:ATP binding"/>
    <property type="evidence" value="ECO:0007669"/>
    <property type="project" value="InterPro"/>
</dbReference>
<keyword evidence="5" id="KW-0347">Helicase</keyword>
<accession>A0A240UDH8</accession>
<dbReference type="SUPFAM" id="SSF52540">
    <property type="entry name" value="P-loop containing nucleoside triphosphate hydrolases"/>
    <property type="match status" value="2"/>
</dbReference>
<dbReference type="GO" id="GO:0004386">
    <property type="term" value="F:helicase activity"/>
    <property type="evidence" value="ECO:0007669"/>
    <property type="project" value="UniProtKB-KW"/>
</dbReference>
<dbReference type="EMBL" id="CP021366">
    <property type="protein sequence ID" value="ART59099.1"/>
    <property type="molecule type" value="Genomic_DNA"/>
</dbReference>
<feature type="domain" description="Helicase ATP-binding" evidence="3">
    <location>
        <begin position="453"/>
        <end position="613"/>
    </location>
</feature>
<dbReference type="Gene3D" id="3.40.50.10810">
    <property type="entry name" value="Tandem AAA-ATPase domain"/>
    <property type="match status" value="1"/>
</dbReference>
<evidence type="ECO:0000256" key="1">
    <source>
        <dbReference type="ARBA" id="ARBA00022801"/>
    </source>
</evidence>
<evidence type="ECO:0000256" key="2">
    <source>
        <dbReference type="SAM" id="MobiDB-lite"/>
    </source>
</evidence>
<evidence type="ECO:0000259" key="3">
    <source>
        <dbReference type="PROSITE" id="PS51192"/>
    </source>
</evidence>
<proteinExistence type="predicted"/>
<dbReference type="KEGG" id="acip:CBP36_09770"/>
<dbReference type="Pfam" id="PF00176">
    <property type="entry name" value="SNF2-rel_dom"/>
    <property type="match status" value="1"/>
</dbReference>
<keyword evidence="1" id="KW-0378">Hydrolase</keyword>
<feature type="domain" description="Helicase C-terminal" evidence="4">
    <location>
        <begin position="770"/>
        <end position="923"/>
    </location>
</feature>
<protein>
    <submittedName>
        <fullName evidence="5">Helicase</fullName>
    </submittedName>
</protein>
<keyword evidence="6" id="KW-1185">Reference proteome</keyword>
<dbReference type="Proteomes" id="UP000194440">
    <property type="component" value="Chromosome"/>
</dbReference>
<name>A0A240UDH8_9BURK</name>
<evidence type="ECO:0000259" key="4">
    <source>
        <dbReference type="PROSITE" id="PS51194"/>
    </source>
</evidence>
<feature type="region of interest" description="Disordered" evidence="2">
    <location>
        <begin position="940"/>
        <end position="972"/>
    </location>
</feature>
<dbReference type="CDD" id="cd18012">
    <property type="entry name" value="DEXQc_arch_SWI2_SNF2"/>
    <property type="match status" value="1"/>
</dbReference>
<dbReference type="GO" id="GO:0016787">
    <property type="term" value="F:hydrolase activity"/>
    <property type="evidence" value="ECO:0007669"/>
    <property type="project" value="UniProtKB-KW"/>
</dbReference>
<dbReference type="InterPro" id="IPR000330">
    <property type="entry name" value="SNF2_N"/>
</dbReference>
<reference evidence="5" key="1">
    <citation type="submission" date="2017-05" db="EMBL/GenBank/DDBJ databases">
        <title>Polyphasic characterization of four soil-derived phenanthrene-degrading Acidovorax strains and proposal of Acidovorax phenanthrenivorans sp. nov.</title>
        <authorList>
            <person name="Singleton D."/>
            <person name="Lee J."/>
            <person name="Dickey A.N."/>
            <person name="Stroud A."/>
            <person name="Scholl E.H."/>
            <person name="Wright F.A."/>
            <person name="Aitken M.D."/>
        </authorList>
    </citation>
    <scope>NUCLEOTIDE SEQUENCE</scope>
    <source>
        <strain evidence="5">P4</strain>
    </source>
</reference>
<gene>
    <name evidence="5" type="ORF">CBP36_09770</name>
</gene>
<keyword evidence="5" id="KW-0067">ATP-binding</keyword>
<dbReference type="SMART" id="SM00490">
    <property type="entry name" value="HELICc"/>
    <property type="match status" value="1"/>
</dbReference>